<dbReference type="Proteomes" id="UP001501637">
    <property type="component" value="Unassembled WGS sequence"/>
</dbReference>
<comment type="caution">
    <text evidence="1">The sequence shown here is derived from an EMBL/GenBank/DDBJ whole genome shotgun (WGS) entry which is preliminary data.</text>
</comment>
<reference evidence="2" key="1">
    <citation type="journal article" date="2019" name="Int. J. Syst. Evol. Microbiol.">
        <title>The Global Catalogue of Microorganisms (GCM) 10K type strain sequencing project: providing services to taxonomists for standard genome sequencing and annotation.</title>
        <authorList>
            <consortium name="The Broad Institute Genomics Platform"/>
            <consortium name="The Broad Institute Genome Sequencing Center for Infectious Disease"/>
            <person name="Wu L."/>
            <person name="Ma J."/>
        </authorList>
    </citation>
    <scope>NUCLEOTIDE SEQUENCE [LARGE SCALE GENOMIC DNA]</scope>
    <source>
        <strain evidence="2">JCM 9092</strain>
    </source>
</reference>
<evidence type="ECO:0000313" key="2">
    <source>
        <dbReference type="Proteomes" id="UP001501637"/>
    </source>
</evidence>
<accession>A0ABP6M9T2</accession>
<protein>
    <submittedName>
        <fullName evidence="1">Uncharacterized protein</fullName>
    </submittedName>
</protein>
<dbReference type="EMBL" id="BAAAUG010000022">
    <property type="protein sequence ID" value="GAA3092295.1"/>
    <property type="molecule type" value="Genomic_DNA"/>
</dbReference>
<organism evidence="1 2">
    <name type="scientific">Streptomyces rectiviolaceus</name>
    <dbReference type="NCBI Taxonomy" id="332591"/>
    <lineage>
        <taxon>Bacteria</taxon>
        <taxon>Bacillati</taxon>
        <taxon>Actinomycetota</taxon>
        <taxon>Actinomycetes</taxon>
        <taxon>Kitasatosporales</taxon>
        <taxon>Streptomycetaceae</taxon>
        <taxon>Streptomyces</taxon>
    </lineage>
</organism>
<proteinExistence type="predicted"/>
<evidence type="ECO:0000313" key="1">
    <source>
        <dbReference type="EMBL" id="GAA3092295.1"/>
    </source>
</evidence>
<gene>
    <name evidence="1" type="ORF">GCM10010449_15060</name>
</gene>
<keyword evidence="2" id="KW-1185">Reference proteome</keyword>
<name>A0ABP6M9T2_9ACTN</name>
<sequence length="78" mass="8361">MIEKRKAHQTRRLVGMCAEAGLAGPEQAAAEISFVLEGAQGSTQNGSVDHAGGRLMRIIEGVVDQLRSRFDVSRSTAH</sequence>